<evidence type="ECO:0000313" key="11">
    <source>
        <dbReference type="Proteomes" id="UP000780801"/>
    </source>
</evidence>
<keyword evidence="3 7" id="KW-0645">Protease</keyword>
<dbReference type="SUPFAM" id="SSF53187">
    <property type="entry name" value="Zn-dependent exopeptidases"/>
    <property type="match status" value="1"/>
</dbReference>
<feature type="non-terminal residue" evidence="10">
    <location>
        <position position="171"/>
    </location>
</feature>
<evidence type="ECO:0000256" key="5">
    <source>
        <dbReference type="ARBA" id="ARBA00022824"/>
    </source>
</evidence>
<organism evidence="10 11">
    <name type="scientific">Lunasporangiospora selenospora</name>
    <dbReference type="NCBI Taxonomy" id="979761"/>
    <lineage>
        <taxon>Eukaryota</taxon>
        <taxon>Fungi</taxon>
        <taxon>Fungi incertae sedis</taxon>
        <taxon>Mucoromycota</taxon>
        <taxon>Mortierellomycotina</taxon>
        <taxon>Mortierellomycetes</taxon>
        <taxon>Mortierellales</taxon>
        <taxon>Mortierellaceae</taxon>
        <taxon>Lunasporangiospora</taxon>
    </lineage>
</organism>
<comment type="caution">
    <text evidence="10">The sequence shown here is derived from an EMBL/GenBank/DDBJ whole genome shotgun (WGS) entry which is preliminary data.</text>
</comment>
<evidence type="ECO:0000259" key="9">
    <source>
        <dbReference type="Pfam" id="PF04389"/>
    </source>
</evidence>
<dbReference type="Proteomes" id="UP000780801">
    <property type="component" value="Unassembled WGS sequence"/>
</dbReference>
<evidence type="ECO:0000256" key="4">
    <source>
        <dbReference type="ARBA" id="ARBA00022801"/>
    </source>
</evidence>
<evidence type="ECO:0000256" key="7">
    <source>
        <dbReference type="RuleBase" id="RU361240"/>
    </source>
</evidence>
<reference evidence="10" key="1">
    <citation type="journal article" date="2020" name="Fungal Divers.">
        <title>Resolving the Mortierellaceae phylogeny through synthesis of multi-gene phylogenetics and phylogenomics.</title>
        <authorList>
            <person name="Vandepol N."/>
            <person name="Liber J."/>
            <person name="Desiro A."/>
            <person name="Na H."/>
            <person name="Kennedy M."/>
            <person name="Barry K."/>
            <person name="Grigoriev I.V."/>
            <person name="Miller A.N."/>
            <person name="O'Donnell K."/>
            <person name="Stajich J.E."/>
            <person name="Bonito G."/>
        </authorList>
    </citation>
    <scope>NUCLEOTIDE SEQUENCE</scope>
    <source>
        <strain evidence="10">KOD1015</strain>
    </source>
</reference>
<dbReference type="InterPro" id="IPR045175">
    <property type="entry name" value="M28_fam"/>
</dbReference>
<keyword evidence="11" id="KW-1185">Reference proteome</keyword>
<feature type="domain" description="Peptidase M28" evidence="9">
    <location>
        <begin position="110"/>
        <end position="171"/>
    </location>
</feature>
<dbReference type="Pfam" id="PF04389">
    <property type="entry name" value="Peptidase_M28"/>
    <property type="match status" value="1"/>
</dbReference>
<dbReference type="OrthoDB" id="76293at2759"/>
<dbReference type="PANTHER" id="PTHR12147">
    <property type="entry name" value="METALLOPEPTIDASE M28 FAMILY MEMBER"/>
    <property type="match status" value="1"/>
</dbReference>
<evidence type="ECO:0000256" key="8">
    <source>
        <dbReference type="SAM" id="MobiDB-lite"/>
    </source>
</evidence>
<dbReference type="GO" id="GO:0046872">
    <property type="term" value="F:metal ion binding"/>
    <property type="evidence" value="ECO:0007669"/>
    <property type="project" value="UniProtKB-KW"/>
</dbReference>
<name>A0A9P6K0U9_9FUNG</name>
<evidence type="ECO:0000256" key="1">
    <source>
        <dbReference type="ARBA" id="ARBA00001947"/>
    </source>
</evidence>
<proteinExistence type="inferred from homology"/>
<dbReference type="PANTHER" id="PTHR12147:SF22">
    <property type="entry name" value="ENDOPLASMIC RETICULUM METALLOPEPTIDASE 1"/>
    <property type="match status" value="1"/>
</dbReference>
<protein>
    <recommendedName>
        <fullName evidence="7">Peptide hydrolase</fullName>
        <ecNumber evidence="7">3.4.-.-</ecNumber>
    </recommendedName>
</protein>
<feature type="non-terminal residue" evidence="10">
    <location>
        <position position="1"/>
    </location>
</feature>
<comment type="cofactor">
    <cofactor evidence="1">
        <name>Zn(2+)</name>
        <dbReference type="ChEBI" id="CHEBI:29105"/>
    </cofactor>
</comment>
<dbReference type="GO" id="GO:0006508">
    <property type="term" value="P:proteolysis"/>
    <property type="evidence" value="ECO:0007669"/>
    <property type="project" value="UniProtKB-KW"/>
</dbReference>
<keyword evidence="6 7" id="KW-0862">Zinc</keyword>
<comment type="similarity">
    <text evidence="7">Belongs to the peptidase M28 family.</text>
</comment>
<dbReference type="EC" id="3.4.-.-" evidence="7"/>
<dbReference type="GO" id="GO:0005783">
    <property type="term" value="C:endoplasmic reticulum"/>
    <property type="evidence" value="ECO:0007669"/>
    <property type="project" value="UniProtKB-SubCell"/>
</dbReference>
<gene>
    <name evidence="10" type="ORF">BGW38_009823</name>
</gene>
<evidence type="ECO:0000313" key="10">
    <source>
        <dbReference type="EMBL" id="KAF9541630.1"/>
    </source>
</evidence>
<evidence type="ECO:0000256" key="2">
    <source>
        <dbReference type="ARBA" id="ARBA00004240"/>
    </source>
</evidence>
<accession>A0A9P6K0U9</accession>
<evidence type="ECO:0000256" key="6">
    <source>
        <dbReference type="ARBA" id="ARBA00022833"/>
    </source>
</evidence>
<keyword evidence="7" id="KW-0479">Metal-binding</keyword>
<feature type="region of interest" description="Disordered" evidence="8">
    <location>
        <begin position="1"/>
        <end position="20"/>
    </location>
</feature>
<dbReference type="AlphaFoldDB" id="A0A9P6K0U9"/>
<dbReference type="EMBL" id="JAABOA010007473">
    <property type="protein sequence ID" value="KAF9541630.1"/>
    <property type="molecule type" value="Genomic_DNA"/>
</dbReference>
<keyword evidence="4 7" id="KW-0378">Hydrolase</keyword>
<sequence>VHYSLPTPVTEPFDPKTGEPQFSEANVRKLTKHLSEDIGLRLVGTEQCDAAEKYLVREIKQLKEEAKRVAARGDIQGLPNFELWVQVEDGSHRFDFMSKVVMKTYTNMTNIIVRLSCGPECDDNAILLNAHFDTTLGSPGATDDGLGVGVLMEIIRIMSIQSAPKKNSVIF</sequence>
<comment type="subcellular location">
    <subcellularLocation>
        <location evidence="2">Endoplasmic reticulum</location>
    </subcellularLocation>
</comment>
<keyword evidence="5" id="KW-0256">Endoplasmic reticulum</keyword>
<dbReference type="Gene3D" id="3.40.630.10">
    <property type="entry name" value="Zn peptidases"/>
    <property type="match status" value="1"/>
</dbReference>
<evidence type="ECO:0000256" key="3">
    <source>
        <dbReference type="ARBA" id="ARBA00022670"/>
    </source>
</evidence>
<dbReference type="InterPro" id="IPR007484">
    <property type="entry name" value="Peptidase_M28"/>
</dbReference>
<dbReference type="GO" id="GO:0008235">
    <property type="term" value="F:metalloexopeptidase activity"/>
    <property type="evidence" value="ECO:0007669"/>
    <property type="project" value="InterPro"/>
</dbReference>